<gene>
    <name evidence="1" type="ORF">LCGC14_2198620</name>
</gene>
<evidence type="ECO:0008006" key="2">
    <source>
        <dbReference type="Google" id="ProtNLM"/>
    </source>
</evidence>
<proteinExistence type="predicted"/>
<comment type="caution">
    <text evidence="1">The sequence shown here is derived from an EMBL/GenBank/DDBJ whole genome shotgun (WGS) entry which is preliminary data.</text>
</comment>
<reference evidence="1" key="1">
    <citation type="journal article" date="2015" name="Nature">
        <title>Complex archaea that bridge the gap between prokaryotes and eukaryotes.</title>
        <authorList>
            <person name="Spang A."/>
            <person name="Saw J.H."/>
            <person name="Jorgensen S.L."/>
            <person name="Zaremba-Niedzwiedzka K."/>
            <person name="Martijn J."/>
            <person name="Lind A.E."/>
            <person name="van Eijk R."/>
            <person name="Schleper C."/>
            <person name="Guy L."/>
            <person name="Ettema T.J."/>
        </authorList>
    </citation>
    <scope>NUCLEOTIDE SEQUENCE</scope>
</reference>
<accession>A0A0F9GD49</accession>
<dbReference type="AlphaFoldDB" id="A0A0F9GD49"/>
<name>A0A0F9GD49_9ZZZZ</name>
<dbReference type="EMBL" id="LAZR01028920">
    <property type="protein sequence ID" value="KKL61107.1"/>
    <property type="molecule type" value="Genomic_DNA"/>
</dbReference>
<organism evidence="1">
    <name type="scientific">marine sediment metagenome</name>
    <dbReference type="NCBI Taxonomy" id="412755"/>
    <lineage>
        <taxon>unclassified sequences</taxon>
        <taxon>metagenomes</taxon>
        <taxon>ecological metagenomes</taxon>
    </lineage>
</organism>
<sequence length="133" mass="15275">MLTNKFIENQKLPTKEINLCSKHNACSHNVTEYKRLKNPKIFYVPVNEIDSYEHFMQHDLTETGKDSLENWYKNIPPVVVEKSKGSDGVDKYIIRERKITKYILAIYNGNHRVNTCVAEGLPIPAVIDKGGIL</sequence>
<protein>
    <recommendedName>
        <fullName evidence="2">ParB/Sulfiredoxin domain-containing protein</fullName>
    </recommendedName>
</protein>
<evidence type="ECO:0000313" key="1">
    <source>
        <dbReference type="EMBL" id="KKL61107.1"/>
    </source>
</evidence>